<dbReference type="InterPro" id="IPR006160">
    <property type="entry name" value="SCFA_transpt_AtoE"/>
</dbReference>
<keyword evidence="1" id="KW-1133">Transmembrane helix</keyword>
<evidence type="ECO:0000313" key="2">
    <source>
        <dbReference type="EMBL" id="MBB6214420.1"/>
    </source>
</evidence>
<feature type="transmembrane region" description="Helical" evidence="1">
    <location>
        <begin position="309"/>
        <end position="328"/>
    </location>
</feature>
<dbReference type="AlphaFoldDB" id="A0A841KQQ0"/>
<comment type="caution">
    <text evidence="2">The sequence shown here is derived from an EMBL/GenBank/DDBJ whole genome shotgun (WGS) entry which is preliminary data.</text>
</comment>
<feature type="transmembrane region" description="Helical" evidence="1">
    <location>
        <begin position="97"/>
        <end position="124"/>
    </location>
</feature>
<sequence length="448" mass="47830">MFKRFTNGCVTLVQKYLPDPFLFAVILTLIVFVLGIIFTGQSAMAMTVHWGKGFWSLLAFSMQMALVLVTGHTLASAPSIKRGLKNLAGLTKTPTQAILAVSFVSAIACWINWGFGLVIGALYARQLAKQVKGVDYRLLIAAAYSGFLVWHGGLSGSIPLTLATPTADLAGMTRGAVTEMIPTSQTIFSHFNLIISGLVIFTLPFVNKAMHPDPDKIIMVNPEMLLEAEVCTTEKAATAADKMETSPVLSILIGVLGLAYIFYYFINNGFSLNLDIVNFIFLILGILLHGTPRRFLTAIGEAAKGTAGIILQFPFYAGIMGMMVGMSAEGLSLAGAMSNAFVNISTPRTFPLFTFLSAGLVNFFVPSGGGQWAVQAPIMMPAGAELGVPAAKTAMAIAWGDAWTNMIQPFWALPALGIAGLGARDIMGFCIIDLIYTGVIIGLGLMFL</sequence>
<accession>A0A841KQQ0</accession>
<protein>
    <submittedName>
        <fullName evidence="2">Short-chain fatty acids transporter</fullName>
    </submittedName>
</protein>
<keyword evidence="3" id="KW-1185">Reference proteome</keyword>
<dbReference type="PANTHER" id="PTHR41983">
    <property type="entry name" value="SHORT-CHAIN FATTY ACID TRANSPORTER-RELATED"/>
    <property type="match status" value="1"/>
</dbReference>
<dbReference type="Pfam" id="PF02667">
    <property type="entry name" value="SCFA_trans"/>
    <property type="match status" value="1"/>
</dbReference>
<reference evidence="2 3" key="1">
    <citation type="submission" date="2020-08" db="EMBL/GenBank/DDBJ databases">
        <title>Genomic Encyclopedia of Type Strains, Phase IV (KMG-IV): sequencing the most valuable type-strain genomes for metagenomic binning, comparative biology and taxonomic classification.</title>
        <authorList>
            <person name="Goeker M."/>
        </authorList>
    </citation>
    <scope>NUCLEOTIDE SEQUENCE [LARGE SCALE GENOMIC DNA]</scope>
    <source>
        <strain evidence="2 3">DSM 103526</strain>
    </source>
</reference>
<feature type="transmembrane region" description="Helical" evidence="1">
    <location>
        <begin position="348"/>
        <end position="365"/>
    </location>
</feature>
<organism evidence="2 3">
    <name type="scientific">Anaerosolibacter carboniphilus</name>
    <dbReference type="NCBI Taxonomy" id="1417629"/>
    <lineage>
        <taxon>Bacteria</taxon>
        <taxon>Bacillati</taxon>
        <taxon>Bacillota</taxon>
        <taxon>Clostridia</taxon>
        <taxon>Peptostreptococcales</taxon>
        <taxon>Thermotaleaceae</taxon>
        <taxon>Anaerosolibacter</taxon>
    </lineage>
</organism>
<proteinExistence type="predicted"/>
<dbReference type="Proteomes" id="UP000579281">
    <property type="component" value="Unassembled WGS sequence"/>
</dbReference>
<evidence type="ECO:0000256" key="1">
    <source>
        <dbReference type="SAM" id="Phobius"/>
    </source>
</evidence>
<name>A0A841KQQ0_9FIRM</name>
<dbReference type="GO" id="GO:0005886">
    <property type="term" value="C:plasma membrane"/>
    <property type="evidence" value="ECO:0007669"/>
    <property type="project" value="TreeGrafter"/>
</dbReference>
<feature type="transmembrane region" description="Helical" evidence="1">
    <location>
        <begin position="248"/>
        <end position="266"/>
    </location>
</feature>
<keyword evidence="1" id="KW-0812">Transmembrane</keyword>
<feature type="transmembrane region" description="Helical" evidence="1">
    <location>
        <begin position="426"/>
        <end position="447"/>
    </location>
</feature>
<dbReference type="PANTHER" id="PTHR41983:SF2">
    <property type="entry name" value="SHORT-CHAIN FATTY ACID TRANSPORTER-RELATED"/>
    <property type="match status" value="1"/>
</dbReference>
<feature type="transmembrane region" description="Helical" evidence="1">
    <location>
        <begin position="53"/>
        <end position="77"/>
    </location>
</feature>
<feature type="transmembrane region" description="Helical" evidence="1">
    <location>
        <begin position="272"/>
        <end position="288"/>
    </location>
</feature>
<feature type="transmembrane region" description="Helical" evidence="1">
    <location>
        <begin position="136"/>
        <end position="153"/>
    </location>
</feature>
<evidence type="ECO:0000313" key="3">
    <source>
        <dbReference type="Proteomes" id="UP000579281"/>
    </source>
</evidence>
<dbReference type="RefSeq" id="WP_184307841.1">
    <property type="nucleotide sequence ID" value="NZ_JACHEN010000002.1"/>
</dbReference>
<gene>
    <name evidence="2" type="ORF">HNQ80_000500</name>
</gene>
<feature type="transmembrane region" description="Helical" evidence="1">
    <location>
        <begin position="187"/>
        <end position="206"/>
    </location>
</feature>
<feature type="transmembrane region" description="Helical" evidence="1">
    <location>
        <begin position="20"/>
        <end position="41"/>
    </location>
</feature>
<keyword evidence="1" id="KW-0472">Membrane</keyword>
<dbReference type="EMBL" id="JACHEN010000002">
    <property type="protein sequence ID" value="MBB6214420.1"/>
    <property type="molecule type" value="Genomic_DNA"/>
</dbReference>